<evidence type="ECO:0000313" key="1">
    <source>
        <dbReference type="EMBL" id="QGU96280.1"/>
    </source>
</evidence>
<proteinExistence type="predicted"/>
<name>A0A6I6EVI6_9CLOT</name>
<dbReference type="Proteomes" id="UP000422764">
    <property type="component" value="Chromosome"/>
</dbReference>
<reference evidence="1 2" key="1">
    <citation type="submission" date="2019-12" db="EMBL/GenBank/DDBJ databases">
        <title>Genome sequenceing of Clostridium bovifaecis.</title>
        <authorList>
            <person name="Yao Y."/>
        </authorList>
    </citation>
    <scope>NUCLEOTIDE SEQUENCE [LARGE SCALE GENOMIC DNA]</scope>
    <source>
        <strain evidence="1 2">BXX</strain>
    </source>
</reference>
<protein>
    <submittedName>
        <fullName evidence="1">Uncharacterized protein</fullName>
    </submittedName>
</protein>
<keyword evidence="2" id="KW-1185">Reference proteome</keyword>
<organism evidence="1 2">
    <name type="scientific">Clostridium bovifaecis</name>
    <dbReference type="NCBI Taxonomy" id="2184719"/>
    <lineage>
        <taxon>Bacteria</taxon>
        <taxon>Bacillati</taxon>
        <taxon>Bacillota</taxon>
        <taxon>Clostridia</taxon>
        <taxon>Eubacteriales</taxon>
        <taxon>Clostridiaceae</taxon>
        <taxon>Clostridium</taxon>
    </lineage>
</organism>
<sequence length="211" mass="24792">MRLDITLDKNTIKNKFNIDTKYDVLRSRVNRHTIVVSNELKQIWDKDAEKNNYKQPYNEWFLSILREKTKVNKVSIGKSKEDNDKALDEKDISIKTALASQDKILLGNYSSNIKGRYSQIKFISEEIFTSKDKQTVKLGDIENVILRKKYDSVFDIYETPIRIEVTYGNAGILGQYLSKFYKNTKNIIIKDKYLNNPENERNLNAYIKAYR</sequence>
<evidence type="ECO:0000313" key="2">
    <source>
        <dbReference type="Proteomes" id="UP000422764"/>
    </source>
</evidence>
<gene>
    <name evidence="1" type="ORF">GOM49_15315</name>
</gene>
<dbReference type="AlphaFoldDB" id="A0A6I6EVI6"/>
<dbReference type="EMBL" id="CP046522">
    <property type="protein sequence ID" value="QGU96280.1"/>
    <property type="molecule type" value="Genomic_DNA"/>
</dbReference>
<accession>A0A6I6EVI6</accession>